<dbReference type="OrthoDB" id="6520566at2"/>
<evidence type="ECO:0000313" key="2">
    <source>
        <dbReference type="Proteomes" id="UP000239197"/>
    </source>
</evidence>
<dbReference type="KEGG" id="rox:BV494_24505"/>
<dbReference type="InterPro" id="IPR021436">
    <property type="entry name" value="DUF3085"/>
</dbReference>
<keyword evidence="2" id="KW-1185">Reference proteome</keyword>
<keyword evidence="1" id="KW-0614">Plasmid</keyword>
<dbReference type="AlphaFoldDB" id="A0A2L1UYU1"/>
<evidence type="ECO:0000313" key="1">
    <source>
        <dbReference type="EMBL" id="AVF38064.1"/>
    </source>
</evidence>
<geneLocation type="plasmid" evidence="1 2">
    <name>unnamed2</name>
</geneLocation>
<reference evidence="2" key="1">
    <citation type="submission" date="2017-01" db="EMBL/GenBank/DDBJ databases">
        <title>Genome sequence of Rouxiella sp. ERMR1:05.</title>
        <authorList>
            <person name="Kumar R."/>
            <person name="Singh D."/>
            <person name="Kumar S."/>
        </authorList>
    </citation>
    <scope>NUCLEOTIDE SEQUENCE [LARGE SCALE GENOMIC DNA]</scope>
    <source>
        <strain evidence="2">ERMR1:05</strain>
        <plasmid evidence="2">unnamed2</plasmid>
    </source>
</reference>
<name>A0A2L1UYU1_9GAMM</name>
<dbReference type="Proteomes" id="UP000239197">
    <property type="component" value="Plasmid unnamed2"/>
</dbReference>
<organism evidence="1 2">
    <name type="scientific">Rahnella sikkimica</name>
    <dbReference type="NCBI Taxonomy" id="1805933"/>
    <lineage>
        <taxon>Bacteria</taxon>
        <taxon>Pseudomonadati</taxon>
        <taxon>Pseudomonadota</taxon>
        <taxon>Gammaproteobacteria</taxon>
        <taxon>Enterobacterales</taxon>
        <taxon>Yersiniaceae</taxon>
        <taxon>Rahnella</taxon>
    </lineage>
</organism>
<protein>
    <recommendedName>
        <fullName evidence="3">DUF3085 domain-containing protein</fullName>
    </recommendedName>
</protein>
<gene>
    <name evidence="1" type="ORF">BV494_24505</name>
</gene>
<dbReference type="RefSeq" id="WP_104925393.1">
    <property type="nucleotide sequence ID" value="NZ_CP019064.1"/>
</dbReference>
<sequence>MRNKLIFKAETLTPVIQDVKKNVCELWFLADDGIYLTASTATFIRKKRNICYAEGFDPDLWDDAGAHFDAIDLVLGNGDMWESVKLQPEMLDALMTGRADLTIEVTDSGFIFTARQRDAEEKSC</sequence>
<evidence type="ECO:0008006" key="3">
    <source>
        <dbReference type="Google" id="ProtNLM"/>
    </source>
</evidence>
<proteinExistence type="predicted"/>
<dbReference type="Pfam" id="PF11284">
    <property type="entry name" value="DUF3085"/>
    <property type="match status" value="1"/>
</dbReference>
<dbReference type="EMBL" id="CP019064">
    <property type="protein sequence ID" value="AVF38064.1"/>
    <property type="molecule type" value="Genomic_DNA"/>
</dbReference>
<accession>A0A2L1UYU1</accession>